<gene>
    <name evidence="2" type="ORF">LSAT_V11C300139010</name>
</gene>
<accession>A0A9R1XM98</accession>
<dbReference type="Proteomes" id="UP000235145">
    <property type="component" value="Unassembled WGS sequence"/>
</dbReference>
<proteinExistence type="predicted"/>
<name>A0A9R1XM98_LACSA</name>
<evidence type="ECO:0000259" key="1">
    <source>
        <dbReference type="Pfam" id="PF07727"/>
    </source>
</evidence>
<feature type="domain" description="Reverse transcriptase Ty1/copia-type" evidence="1">
    <location>
        <begin position="129"/>
        <end position="260"/>
    </location>
</feature>
<dbReference type="AlphaFoldDB" id="A0A9R1XM98"/>
<organism evidence="2 3">
    <name type="scientific">Lactuca sativa</name>
    <name type="common">Garden lettuce</name>
    <dbReference type="NCBI Taxonomy" id="4236"/>
    <lineage>
        <taxon>Eukaryota</taxon>
        <taxon>Viridiplantae</taxon>
        <taxon>Streptophyta</taxon>
        <taxon>Embryophyta</taxon>
        <taxon>Tracheophyta</taxon>
        <taxon>Spermatophyta</taxon>
        <taxon>Magnoliopsida</taxon>
        <taxon>eudicotyledons</taxon>
        <taxon>Gunneridae</taxon>
        <taxon>Pentapetalae</taxon>
        <taxon>asterids</taxon>
        <taxon>campanulids</taxon>
        <taxon>Asterales</taxon>
        <taxon>Asteraceae</taxon>
        <taxon>Cichorioideae</taxon>
        <taxon>Cichorieae</taxon>
        <taxon>Lactucinae</taxon>
        <taxon>Lactuca</taxon>
    </lineage>
</organism>
<evidence type="ECO:0000313" key="3">
    <source>
        <dbReference type="Proteomes" id="UP000235145"/>
    </source>
</evidence>
<dbReference type="EMBL" id="NBSK02000003">
    <property type="protein sequence ID" value="KAJ0214939.1"/>
    <property type="molecule type" value="Genomic_DNA"/>
</dbReference>
<evidence type="ECO:0000313" key="2">
    <source>
        <dbReference type="EMBL" id="KAJ0214939.1"/>
    </source>
</evidence>
<sequence length="380" mass="42569">MVMCYNPPNHQVHGFRAEPLLTDSSPSSSFTSTPSIEFKHVIVEREPPVSVCTPQILKESCLTKWTKGHPAEQIKGDMDSRVVTRSATKNDYLYASLISMIVLKGIKEVLQLADWVKAMQEELVKFERNNMWDLVPTLEGVSVVGSRWVYRNKSDEDGVIIKNKAILVVKAYLQQEGIDCDETLAPIARIEAIRIFLTFVAHKNFKVYQMDVQCTLLNGEIDKDVYVQQPPGFKDPKFPNHFYKLQKDVYGFKQAPRLQISSFWDCCHELLCYQLSNIRSSTIHCILRDSSGPVMLGPTLLGPAPSNDTPTSLETFFVAVCWIRGPEGSGRDNTDTGDASRYQLGELSLLISTEYHVSFVSSEGSSSKEVGGSCRGIMVI</sequence>
<dbReference type="Pfam" id="PF07727">
    <property type="entry name" value="RVT_2"/>
    <property type="match status" value="1"/>
</dbReference>
<comment type="caution">
    <text evidence="2">The sequence shown here is derived from an EMBL/GenBank/DDBJ whole genome shotgun (WGS) entry which is preliminary data.</text>
</comment>
<reference evidence="2 3" key="1">
    <citation type="journal article" date="2017" name="Nat. Commun.">
        <title>Genome assembly with in vitro proximity ligation data and whole-genome triplication in lettuce.</title>
        <authorList>
            <person name="Reyes-Chin-Wo S."/>
            <person name="Wang Z."/>
            <person name="Yang X."/>
            <person name="Kozik A."/>
            <person name="Arikit S."/>
            <person name="Song C."/>
            <person name="Xia L."/>
            <person name="Froenicke L."/>
            <person name="Lavelle D.O."/>
            <person name="Truco M.J."/>
            <person name="Xia R."/>
            <person name="Zhu S."/>
            <person name="Xu C."/>
            <person name="Xu H."/>
            <person name="Xu X."/>
            <person name="Cox K."/>
            <person name="Korf I."/>
            <person name="Meyers B.C."/>
            <person name="Michelmore R.W."/>
        </authorList>
    </citation>
    <scope>NUCLEOTIDE SEQUENCE [LARGE SCALE GENOMIC DNA]</scope>
    <source>
        <strain evidence="3">cv. Salinas</strain>
        <tissue evidence="2">Seedlings</tissue>
    </source>
</reference>
<dbReference type="InterPro" id="IPR013103">
    <property type="entry name" value="RVT_2"/>
</dbReference>
<keyword evidence="3" id="KW-1185">Reference proteome</keyword>
<protein>
    <recommendedName>
        <fullName evidence="1">Reverse transcriptase Ty1/copia-type domain-containing protein</fullName>
    </recommendedName>
</protein>